<sequence>MLYILRNHNRLDIAWNGNAPKTETTARWEVLMPRRGSTVLERLRRIGE</sequence>
<evidence type="ECO:0000313" key="2">
    <source>
        <dbReference type="Proteomes" id="UP000541470"/>
    </source>
</evidence>
<accession>A0A7Y0AU85</accession>
<dbReference type="RefSeq" id="WP_169588052.1">
    <property type="nucleotide sequence ID" value="NZ_JABBGK010000001.1"/>
</dbReference>
<dbReference type="AlphaFoldDB" id="A0A7Y0AU85"/>
<organism evidence="1 2">
    <name type="scientific">Rhizobium terricola</name>
    <dbReference type="NCBI Taxonomy" id="2728849"/>
    <lineage>
        <taxon>Bacteria</taxon>
        <taxon>Pseudomonadati</taxon>
        <taxon>Pseudomonadota</taxon>
        <taxon>Alphaproteobacteria</taxon>
        <taxon>Hyphomicrobiales</taxon>
        <taxon>Rhizobiaceae</taxon>
        <taxon>Rhizobium/Agrobacterium group</taxon>
        <taxon>Rhizobium</taxon>
    </lineage>
</organism>
<dbReference type="Proteomes" id="UP000541470">
    <property type="component" value="Unassembled WGS sequence"/>
</dbReference>
<reference evidence="1 2" key="1">
    <citation type="submission" date="2020-04" db="EMBL/GenBank/DDBJ databases">
        <title>Rhizobium sp. S-51 isolated from soil.</title>
        <authorList>
            <person name="Dahal R.H."/>
        </authorList>
    </citation>
    <scope>NUCLEOTIDE SEQUENCE [LARGE SCALE GENOMIC DNA]</scope>
    <source>
        <strain evidence="1 2">S-51</strain>
    </source>
</reference>
<protein>
    <submittedName>
        <fullName evidence="1">Uncharacterized protein</fullName>
    </submittedName>
</protein>
<comment type="caution">
    <text evidence="1">The sequence shown here is derived from an EMBL/GenBank/DDBJ whole genome shotgun (WGS) entry which is preliminary data.</text>
</comment>
<evidence type="ECO:0000313" key="1">
    <source>
        <dbReference type="EMBL" id="NML73597.1"/>
    </source>
</evidence>
<proteinExistence type="predicted"/>
<gene>
    <name evidence="1" type="ORF">HHL25_05595</name>
</gene>
<keyword evidence="2" id="KW-1185">Reference proteome</keyword>
<dbReference type="EMBL" id="JABBGK010000001">
    <property type="protein sequence ID" value="NML73597.1"/>
    <property type="molecule type" value="Genomic_DNA"/>
</dbReference>
<name>A0A7Y0AU85_9HYPH</name>